<feature type="domain" description="DUF7877" evidence="3">
    <location>
        <begin position="64"/>
        <end position="185"/>
    </location>
</feature>
<feature type="region of interest" description="Disordered" evidence="1">
    <location>
        <begin position="204"/>
        <end position="229"/>
    </location>
</feature>
<feature type="region of interest" description="Disordered" evidence="1">
    <location>
        <begin position="87"/>
        <end position="120"/>
    </location>
</feature>
<feature type="region of interest" description="Disordered" evidence="1">
    <location>
        <begin position="1"/>
        <end position="54"/>
    </location>
</feature>
<feature type="region of interest" description="Disordered" evidence="1">
    <location>
        <begin position="793"/>
        <end position="818"/>
    </location>
</feature>
<feature type="compositionally biased region" description="Polar residues" evidence="1">
    <location>
        <begin position="43"/>
        <end position="54"/>
    </location>
</feature>
<gene>
    <name evidence="4" type="ORF">AAP_01941</name>
</gene>
<feature type="domain" description="DUF7785" evidence="2">
    <location>
        <begin position="515"/>
        <end position="618"/>
    </location>
</feature>
<dbReference type="VEuPathDB" id="FungiDB:AAP_01941"/>
<proteinExistence type="predicted"/>
<dbReference type="Proteomes" id="UP000242877">
    <property type="component" value="Unassembled WGS sequence"/>
</dbReference>
<feature type="region of interest" description="Disordered" evidence="1">
    <location>
        <begin position="726"/>
        <end position="748"/>
    </location>
</feature>
<organism evidence="4 5">
    <name type="scientific">Ascosphaera apis ARSEF 7405</name>
    <dbReference type="NCBI Taxonomy" id="392613"/>
    <lineage>
        <taxon>Eukaryota</taxon>
        <taxon>Fungi</taxon>
        <taxon>Dikarya</taxon>
        <taxon>Ascomycota</taxon>
        <taxon>Pezizomycotina</taxon>
        <taxon>Eurotiomycetes</taxon>
        <taxon>Eurotiomycetidae</taxon>
        <taxon>Onygenales</taxon>
        <taxon>Ascosphaeraceae</taxon>
        <taxon>Ascosphaera</taxon>
    </lineage>
</organism>
<sequence length="950" mass="102077">MDNTTRPSPVVAPSHLQSQSLSQSHSSDSSLPTHIKRKYDGSQPPSATEENTAIITDPSLKEKLDASLKELFSLLINYDNDVDVLKTPLPAGSEPDSKRPKLGQGQEESSLSSPSSLDGQETIQTKVFTGRYNSFQSFIADLDAASTIVTNNRRAQENAGTAPQPGKPTLQDVINRTRILRKHVDNYMLRNPFRDDIPLRAKSSASPLTAPAGVSSSTTPVPNGATASASASAPASASISEAQLPEELCAREDKTILTVFGNAPRGKQLFSSLRKSGAEKQADTIKEEELPTGITISQVIPFNPNLDQETSSKKRTFAEVFFPRNPIPPLAPPEYPPARPTLVPWVDTYEAVVNSRIRDEERSTFLHYPVPSGRWLQYGYEDVVRNTLRKTRTQITPAQAVNRGNRIRRGPFARHQREADPLFANAYSSFAPSYESAGALVGREVRERMWWETAGVKKMVEVLQSNQTETEDVKENEKKMDVDTEMIDEALLQEAVQSYQQPKPPQEKTVKTDEEKDLDEILESVTDLIQTLHSYRQLRNLRTPMPAAAAGQTPGSVPSNPYLSSSVLAATPSAEELMTYETLKSSLAAMVATLPPYVLSKFNSDQLAELNISKSILIEGPDHPGTMEEDEFTLQQRQYSRIAQQPPQTATSAPVPTPITARTSSRSAMAYQPATAQPVAATPAAPITYQRPYTSSNRMMKQMPPSNAPAAVQYQSVTTPQGYANVRPHSQRSTHGHAQSPYAPAAAPAPVYATQPGAYQRGPTPGGVPVAANTAMNGTVPYGATARVLSPAGTLPSQGPILMSQHQQQQQPPPPAAAGYYTQPSPIVPYQSSATPGQMSVATPSSTTPVPGGVPPSASSVAPYVSASPSRPQVPGMPVGTPGAGAGVQPRFYPHNAPKPIPRTGMASAGYAQSPVGVSPGTVPSQNVQYATRQVNGRVVPNNGAGGVGR</sequence>
<dbReference type="Pfam" id="PF25289">
    <property type="entry name" value="DUF7877"/>
    <property type="match status" value="1"/>
</dbReference>
<protein>
    <submittedName>
        <fullName evidence="4">Uncharacterized protein</fullName>
    </submittedName>
</protein>
<dbReference type="InterPro" id="IPR057199">
    <property type="entry name" value="DUF7877"/>
</dbReference>
<feature type="region of interest" description="Disordered" evidence="1">
    <location>
        <begin position="832"/>
        <end position="855"/>
    </location>
</feature>
<dbReference type="EMBL" id="AZGZ01000006">
    <property type="protein sequence ID" value="KZZ94641.1"/>
    <property type="molecule type" value="Genomic_DNA"/>
</dbReference>
<name>A0A168B140_9EURO</name>
<feature type="compositionally biased region" description="Low complexity" evidence="1">
    <location>
        <begin position="102"/>
        <end position="120"/>
    </location>
</feature>
<keyword evidence="5" id="KW-1185">Reference proteome</keyword>
<dbReference type="AlphaFoldDB" id="A0A168B140"/>
<accession>A0A168B140</accession>
<reference evidence="4 5" key="1">
    <citation type="journal article" date="2016" name="Genome Biol. Evol.">
        <title>Divergent and convergent evolution of fungal pathogenicity.</title>
        <authorList>
            <person name="Shang Y."/>
            <person name="Xiao G."/>
            <person name="Zheng P."/>
            <person name="Cen K."/>
            <person name="Zhan S."/>
            <person name="Wang C."/>
        </authorList>
    </citation>
    <scope>NUCLEOTIDE SEQUENCE [LARGE SCALE GENOMIC DNA]</scope>
    <source>
        <strain evidence="4 5">ARSEF 7405</strain>
    </source>
</reference>
<feature type="compositionally biased region" description="Low complexity" evidence="1">
    <location>
        <begin position="14"/>
        <end position="31"/>
    </location>
</feature>
<dbReference type="Pfam" id="PF25009">
    <property type="entry name" value="DUF7785"/>
    <property type="match status" value="1"/>
</dbReference>
<evidence type="ECO:0000259" key="3">
    <source>
        <dbReference type="Pfam" id="PF25289"/>
    </source>
</evidence>
<evidence type="ECO:0000313" key="4">
    <source>
        <dbReference type="EMBL" id="KZZ94641.1"/>
    </source>
</evidence>
<comment type="caution">
    <text evidence="4">The sequence shown here is derived from an EMBL/GenBank/DDBJ whole genome shotgun (WGS) entry which is preliminary data.</text>
</comment>
<feature type="compositionally biased region" description="Low complexity" evidence="1">
    <location>
        <begin position="840"/>
        <end position="855"/>
    </location>
</feature>
<dbReference type="InterPro" id="IPR056687">
    <property type="entry name" value="DUF7785"/>
</dbReference>
<evidence type="ECO:0000259" key="2">
    <source>
        <dbReference type="Pfam" id="PF25009"/>
    </source>
</evidence>
<evidence type="ECO:0000313" key="5">
    <source>
        <dbReference type="Proteomes" id="UP000242877"/>
    </source>
</evidence>
<dbReference type="OrthoDB" id="5354458at2759"/>
<evidence type="ECO:0000256" key="1">
    <source>
        <dbReference type="SAM" id="MobiDB-lite"/>
    </source>
</evidence>